<dbReference type="Proteomes" id="UP001280121">
    <property type="component" value="Unassembled WGS sequence"/>
</dbReference>
<evidence type="ECO:0000313" key="2">
    <source>
        <dbReference type="Proteomes" id="UP001280121"/>
    </source>
</evidence>
<reference evidence="1" key="1">
    <citation type="journal article" date="2023" name="Plant J.">
        <title>Genome sequences and population genomics provide insights into the demographic history, inbreeding, and mutation load of two 'living fossil' tree species of Dipteronia.</title>
        <authorList>
            <person name="Feng Y."/>
            <person name="Comes H.P."/>
            <person name="Chen J."/>
            <person name="Zhu S."/>
            <person name="Lu R."/>
            <person name="Zhang X."/>
            <person name="Li P."/>
            <person name="Qiu J."/>
            <person name="Olsen K.M."/>
            <person name="Qiu Y."/>
        </authorList>
    </citation>
    <scope>NUCLEOTIDE SEQUENCE</scope>
    <source>
        <strain evidence="1">KIB01</strain>
    </source>
</reference>
<accession>A0AAD9U2H9</accession>
<gene>
    <name evidence="1" type="ORF">Ddye_021633</name>
</gene>
<sequence length="115" mass="13396">MVRKKYENLSNDKEKLSELINNVGNEQKNWLVKYWNSKTGKNRSETNKSNYVKMAMPHTSGTKRFARLRDELTKIDPERNEPDKIAMFKATYTRKKDKPTDPKVANAMVTCVANK</sequence>
<keyword evidence="2" id="KW-1185">Reference proteome</keyword>
<dbReference type="EMBL" id="JANJYI010000006">
    <property type="protein sequence ID" value="KAK2646438.1"/>
    <property type="molecule type" value="Genomic_DNA"/>
</dbReference>
<dbReference type="AlphaFoldDB" id="A0AAD9U2H9"/>
<dbReference type="Pfam" id="PF03004">
    <property type="entry name" value="Transposase_24"/>
    <property type="match status" value="1"/>
</dbReference>
<name>A0AAD9U2H9_9ROSI</name>
<dbReference type="InterPro" id="IPR004252">
    <property type="entry name" value="Probable_transposase_24"/>
</dbReference>
<comment type="caution">
    <text evidence="1">The sequence shown here is derived from an EMBL/GenBank/DDBJ whole genome shotgun (WGS) entry which is preliminary data.</text>
</comment>
<evidence type="ECO:0000313" key="1">
    <source>
        <dbReference type="EMBL" id="KAK2646438.1"/>
    </source>
</evidence>
<organism evidence="1 2">
    <name type="scientific">Dipteronia dyeriana</name>
    <dbReference type="NCBI Taxonomy" id="168575"/>
    <lineage>
        <taxon>Eukaryota</taxon>
        <taxon>Viridiplantae</taxon>
        <taxon>Streptophyta</taxon>
        <taxon>Embryophyta</taxon>
        <taxon>Tracheophyta</taxon>
        <taxon>Spermatophyta</taxon>
        <taxon>Magnoliopsida</taxon>
        <taxon>eudicotyledons</taxon>
        <taxon>Gunneridae</taxon>
        <taxon>Pentapetalae</taxon>
        <taxon>rosids</taxon>
        <taxon>malvids</taxon>
        <taxon>Sapindales</taxon>
        <taxon>Sapindaceae</taxon>
        <taxon>Hippocastanoideae</taxon>
        <taxon>Acereae</taxon>
        <taxon>Dipteronia</taxon>
    </lineage>
</organism>
<dbReference type="PANTHER" id="PTHR33144">
    <property type="entry name" value="OS10G0409366 PROTEIN-RELATED"/>
    <property type="match status" value="1"/>
</dbReference>
<dbReference type="PANTHER" id="PTHR33144:SF25">
    <property type="entry name" value="DUF4216 DOMAIN-CONTAINING PROTEIN"/>
    <property type="match status" value="1"/>
</dbReference>
<protein>
    <submittedName>
        <fullName evidence="1">Uncharacterized protein</fullName>
    </submittedName>
</protein>
<proteinExistence type="predicted"/>